<dbReference type="RefSeq" id="WP_084285227.1">
    <property type="nucleotide sequence ID" value="NZ_FWXJ01000014.1"/>
</dbReference>
<protein>
    <recommendedName>
        <fullName evidence="1">Glyoxalase/fosfomycin resistance/dioxygenase domain-containing protein</fullName>
    </recommendedName>
</protein>
<reference evidence="2 3" key="1">
    <citation type="submission" date="2017-04" db="EMBL/GenBank/DDBJ databases">
        <authorList>
            <person name="Afonso C.L."/>
            <person name="Miller P.J."/>
            <person name="Scott M.A."/>
            <person name="Spackman E."/>
            <person name="Goraichik I."/>
            <person name="Dimitrov K.M."/>
            <person name="Suarez D.L."/>
            <person name="Swayne D.E."/>
        </authorList>
    </citation>
    <scope>NUCLEOTIDE SEQUENCE [LARGE SCALE GENOMIC DNA]</scope>
    <source>
        <strain evidence="2 3">VK13</strain>
    </source>
</reference>
<sequence>MTMLHLSIPINHIENTLFFYEELLGCRATKIAADRIDFDFFSHHLVAQLSPEESAHQSVSIGTLPNRYPLRHFGVIVDKTKYNTILKNLLANDAIFAMPHQTIFTNTPREQDVFLVFDPSGNALEVKGIDDPQAVFSQQ</sequence>
<dbReference type="InterPro" id="IPR004360">
    <property type="entry name" value="Glyas_Fos-R_dOase_dom"/>
</dbReference>
<dbReference type="Pfam" id="PF00903">
    <property type="entry name" value="Glyoxalase"/>
    <property type="match status" value="1"/>
</dbReference>
<dbReference type="STRING" id="1938817.SAMN06296008_11456"/>
<dbReference type="EMBL" id="FWXJ01000014">
    <property type="protein sequence ID" value="SMC74446.1"/>
    <property type="molecule type" value="Genomic_DNA"/>
</dbReference>
<dbReference type="OrthoDB" id="793940at2"/>
<evidence type="ECO:0000313" key="3">
    <source>
        <dbReference type="Proteomes" id="UP000192708"/>
    </source>
</evidence>
<dbReference type="PANTHER" id="PTHR39434:SF1">
    <property type="entry name" value="VOC DOMAIN-CONTAINING PROTEIN"/>
    <property type="match status" value="1"/>
</dbReference>
<feature type="domain" description="Glyoxalase/fosfomycin resistance/dioxygenase" evidence="1">
    <location>
        <begin position="3"/>
        <end position="126"/>
    </location>
</feature>
<dbReference type="Proteomes" id="UP000192708">
    <property type="component" value="Unassembled WGS sequence"/>
</dbReference>
<organism evidence="2 3">
    <name type="scientific">Polynucleobacter kasalickyi</name>
    <dbReference type="NCBI Taxonomy" id="1938817"/>
    <lineage>
        <taxon>Bacteria</taxon>
        <taxon>Pseudomonadati</taxon>
        <taxon>Pseudomonadota</taxon>
        <taxon>Betaproteobacteria</taxon>
        <taxon>Burkholderiales</taxon>
        <taxon>Burkholderiaceae</taxon>
        <taxon>Polynucleobacter</taxon>
    </lineage>
</organism>
<evidence type="ECO:0000313" key="2">
    <source>
        <dbReference type="EMBL" id="SMC74446.1"/>
    </source>
</evidence>
<name>A0A1W2BNM7_9BURK</name>
<dbReference type="PANTHER" id="PTHR39434">
    <property type="match status" value="1"/>
</dbReference>
<accession>A0A1W2BNM7</accession>
<proteinExistence type="predicted"/>
<dbReference type="AlphaFoldDB" id="A0A1W2BNM7"/>
<keyword evidence="3" id="KW-1185">Reference proteome</keyword>
<dbReference type="InterPro" id="IPR029068">
    <property type="entry name" value="Glyas_Bleomycin-R_OHBP_Dase"/>
</dbReference>
<evidence type="ECO:0000259" key="1">
    <source>
        <dbReference type="Pfam" id="PF00903"/>
    </source>
</evidence>
<gene>
    <name evidence="2" type="ORF">SAMN06296008_11456</name>
</gene>
<dbReference type="SUPFAM" id="SSF54593">
    <property type="entry name" value="Glyoxalase/Bleomycin resistance protein/Dihydroxybiphenyl dioxygenase"/>
    <property type="match status" value="1"/>
</dbReference>
<dbReference type="Gene3D" id="3.10.180.10">
    <property type="entry name" value="2,3-Dihydroxybiphenyl 1,2-Dioxygenase, domain 1"/>
    <property type="match status" value="1"/>
</dbReference>